<dbReference type="GO" id="GO:0016020">
    <property type="term" value="C:membrane"/>
    <property type="evidence" value="ECO:0007669"/>
    <property type="project" value="UniProtKB-SubCell"/>
</dbReference>
<dbReference type="Gene3D" id="1.20.1260.100">
    <property type="entry name" value="TspO/MBR protein"/>
    <property type="match status" value="1"/>
</dbReference>
<comment type="subcellular location">
    <subcellularLocation>
        <location evidence="1">Membrane</location>
        <topology evidence="1">Multi-pass membrane protein</topology>
    </subcellularLocation>
</comment>
<feature type="transmembrane region" description="Helical" evidence="6">
    <location>
        <begin position="78"/>
        <end position="94"/>
    </location>
</feature>
<feature type="transmembrane region" description="Helical" evidence="6">
    <location>
        <begin position="100"/>
        <end position="119"/>
    </location>
</feature>
<feature type="transmembrane region" description="Helical" evidence="6">
    <location>
        <begin position="131"/>
        <end position="153"/>
    </location>
</feature>
<accession>A0A9D1XBQ4</accession>
<dbReference type="FunFam" id="1.20.1260.100:FF:000001">
    <property type="entry name" value="translocator protein 2"/>
    <property type="match status" value="1"/>
</dbReference>
<keyword evidence="4 6" id="KW-1133">Transmembrane helix</keyword>
<feature type="transmembrane region" description="Helical" evidence="6">
    <location>
        <begin position="46"/>
        <end position="66"/>
    </location>
</feature>
<dbReference type="Pfam" id="PF03073">
    <property type="entry name" value="TspO_MBR"/>
    <property type="match status" value="1"/>
</dbReference>
<keyword evidence="5 6" id="KW-0472">Membrane</keyword>
<comment type="caution">
    <text evidence="7">The sequence shown here is derived from an EMBL/GenBank/DDBJ whole genome shotgun (WGS) entry which is preliminary data.</text>
</comment>
<gene>
    <name evidence="7" type="ORF">H9734_01810</name>
</gene>
<dbReference type="InterPro" id="IPR038330">
    <property type="entry name" value="TspO/MBR-related_sf"/>
</dbReference>
<comment type="similarity">
    <text evidence="2">Belongs to the TspO/BZRP family.</text>
</comment>
<evidence type="ECO:0000256" key="2">
    <source>
        <dbReference type="ARBA" id="ARBA00007524"/>
    </source>
</evidence>
<evidence type="ECO:0000256" key="4">
    <source>
        <dbReference type="ARBA" id="ARBA00022989"/>
    </source>
</evidence>
<reference evidence="7" key="1">
    <citation type="journal article" date="2021" name="PeerJ">
        <title>Extensive microbial diversity within the chicken gut microbiome revealed by metagenomics and culture.</title>
        <authorList>
            <person name="Gilroy R."/>
            <person name="Ravi A."/>
            <person name="Getino M."/>
            <person name="Pursley I."/>
            <person name="Horton D.L."/>
            <person name="Alikhan N.F."/>
            <person name="Baker D."/>
            <person name="Gharbi K."/>
            <person name="Hall N."/>
            <person name="Watson M."/>
            <person name="Adriaenssens E.M."/>
            <person name="Foster-Nyarko E."/>
            <person name="Jarju S."/>
            <person name="Secka A."/>
            <person name="Antonio M."/>
            <person name="Oren A."/>
            <person name="Chaudhuri R.R."/>
            <person name="La Ragione R."/>
            <person name="Hildebrand F."/>
            <person name="Pallen M.J."/>
        </authorList>
    </citation>
    <scope>NUCLEOTIDE SEQUENCE</scope>
    <source>
        <strain evidence="7">CHK183-1962</strain>
    </source>
</reference>
<evidence type="ECO:0000256" key="1">
    <source>
        <dbReference type="ARBA" id="ARBA00004141"/>
    </source>
</evidence>
<dbReference type="AlphaFoldDB" id="A0A9D1XBQ4"/>
<evidence type="ECO:0000256" key="5">
    <source>
        <dbReference type="ARBA" id="ARBA00023136"/>
    </source>
</evidence>
<name>A0A9D1XBQ4_9FIRM</name>
<dbReference type="CDD" id="cd15904">
    <property type="entry name" value="TSPO_MBR"/>
    <property type="match status" value="1"/>
</dbReference>
<evidence type="ECO:0000313" key="7">
    <source>
        <dbReference type="EMBL" id="HIX76324.1"/>
    </source>
</evidence>
<dbReference type="EMBL" id="DXEK01000026">
    <property type="protein sequence ID" value="HIX76324.1"/>
    <property type="molecule type" value="Genomic_DNA"/>
</dbReference>
<dbReference type="GO" id="GO:0033013">
    <property type="term" value="P:tetrapyrrole metabolic process"/>
    <property type="evidence" value="ECO:0007669"/>
    <property type="project" value="UniProtKB-ARBA"/>
</dbReference>
<dbReference type="InterPro" id="IPR004307">
    <property type="entry name" value="TspO_MBR"/>
</dbReference>
<keyword evidence="3 6" id="KW-0812">Transmembrane</keyword>
<dbReference type="PANTHER" id="PTHR10057:SF0">
    <property type="entry name" value="TRANSLOCATOR PROTEIN"/>
    <property type="match status" value="1"/>
</dbReference>
<dbReference type="PIRSF" id="PIRSF005859">
    <property type="entry name" value="PBR"/>
    <property type="match status" value="1"/>
</dbReference>
<sequence length="155" mass="17630">MKIQWKPLLIQLAIPLAVGGLAGFLIRDSMETYIGLEKPPFSPPPAVFPIAWILLYLLMGTAAYLIVTSSSPGRKQALILYGVQLAVNFFWPLIFFNLGYFLTAFFWLLLLLALVLLTIQNFGRIRSLSAWLLLPYAVWLIYAAYLNFGVFWLNR</sequence>
<dbReference type="PANTHER" id="PTHR10057">
    <property type="entry name" value="PERIPHERAL-TYPE BENZODIAZEPINE RECEPTOR"/>
    <property type="match status" value="1"/>
</dbReference>
<proteinExistence type="inferred from homology"/>
<reference evidence="7" key="2">
    <citation type="submission" date="2021-04" db="EMBL/GenBank/DDBJ databases">
        <authorList>
            <person name="Gilroy R."/>
        </authorList>
    </citation>
    <scope>NUCLEOTIDE SEQUENCE</scope>
    <source>
        <strain evidence="7">CHK183-1962</strain>
    </source>
</reference>
<protein>
    <submittedName>
        <fullName evidence="7">Tryptophan-rich sensory protein</fullName>
    </submittedName>
</protein>
<dbReference type="Proteomes" id="UP000886890">
    <property type="component" value="Unassembled WGS sequence"/>
</dbReference>
<evidence type="ECO:0000256" key="3">
    <source>
        <dbReference type="ARBA" id="ARBA00022692"/>
    </source>
</evidence>
<evidence type="ECO:0000256" key="6">
    <source>
        <dbReference type="SAM" id="Phobius"/>
    </source>
</evidence>
<evidence type="ECO:0000313" key="8">
    <source>
        <dbReference type="Proteomes" id="UP000886890"/>
    </source>
</evidence>
<organism evidence="7 8">
    <name type="scientific">Candidatus Fusicatenibacter merdavium</name>
    <dbReference type="NCBI Taxonomy" id="2838600"/>
    <lineage>
        <taxon>Bacteria</taxon>
        <taxon>Bacillati</taxon>
        <taxon>Bacillota</taxon>
        <taxon>Clostridia</taxon>
        <taxon>Lachnospirales</taxon>
        <taxon>Lachnospiraceae</taxon>
        <taxon>Fusicatenibacter</taxon>
    </lineage>
</organism>